<evidence type="ECO:0000313" key="2">
    <source>
        <dbReference type="EMBL" id="QFY42386.1"/>
    </source>
</evidence>
<evidence type="ECO:0000313" key="3">
    <source>
        <dbReference type="Proteomes" id="UP000325755"/>
    </source>
</evidence>
<protein>
    <submittedName>
        <fullName evidence="2">Uncharacterized protein</fullName>
    </submittedName>
</protein>
<dbReference type="EMBL" id="CP044205">
    <property type="protein sequence ID" value="QFY42386.1"/>
    <property type="molecule type" value="Genomic_DNA"/>
</dbReference>
<dbReference type="AlphaFoldDB" id="A0A5Q0BKU2"/>
<organism evidence="2 3">
    <name type="scientific">Candidatus Methylospira mobilis</name>
    <dbReference type="NCBI Taxonomy" id="1808979"/>
    <lineage>
        <taxon>Bacteria</taxon>
        <taxon>Pseudomonadati</taxon>
        <taxon>Pseudomonadota</taxon>
        <taxon>Gammaproteobacteria</taxon>
        <taxon>Methylococcales</taxon>
        <taxon>Methylococcaceae</taxon>
        <taxon>Candidatus Methylospira</taxon>
    </lineage>
</organism>
<feature type="transmembrane region" description="Helical" evidence="1">
    <location>
        <begin position="67"/>
        <end position="90"/>
    </location>
</feature>
<keyword evidence="3" id="KW-1185">Reference proteome</keyword>
<reference evidence="2 3" key="1">
    <citation type="submission" date="2019-09" db="EMBL/GenBank/DDBJ databases">
        <title>Ecophysiology of the spiral-shaped methanotroph Methylospira mobilis as revealed by the complete genome sequence.</title>
        <authorList>
            <person name="Oshkin I.Y."/>
            <person name="Dedysh S.N."/>
            <person name="Miroshnikov K."/>
            <person name="Danilova O.V."/>
            <person name="Hakobyan A."/>
            <person name="Liesack W."/>
        </authorList>
    </citation>
    <scope>NUCLEOTIDE SEQUENCE [LARGE SCALE GENOMIC DNA]</scope>
    <source>
        <strain evidence="2 3">Shm1</strain>
    </source>
</reference>
<keyword evidence="1" id="KW-1133">Transmembrane helix</keyword>
<name>A0A5Q0BKU2_9GAMM</name>
<sequence>MNADKLRLAFRKTHNTRVVISKAEKSPSKHGRNRSYIFYDDSDEFDVVGGTSQSYYRRAHLRFSYKLHAGSMAALTMLALICGIIVLTGLPKTDERNTELWQQIGIIGNDIDSYYQSAKTEYNEQ</sequence>
<proteinExistence type="predicted"/>
<dbReference type="Proteomes" id="UP000325755">
    <property type="component" value="Chromosome"/>
</dbReference>
<dbReference type="RefSeq" id="WP_153248366.1">
    <property type="nucleotide sequence ID" value="NZ_CP044205.1"/>
</dbReference>
<evidence type="ECO:0000256" key="1">
    <source>
        <dbReference type="SAM" id="Phobius"/>
    </source>
</evidence>
<keyword evidence="1" id="KW-0812">Transmembrane</keyword>
<keyword evidence="1" id="KW-0472">Membrane</keyword>
<dbReference type="KEGG" id="mmob:F6R98_06885"/>
<accession>A0A5Q0BKU2</accession>
<gene>
    <name evidence="2" type="ORF">F6R98_06885</name>
</gene>
<dbReference type="InParanoid" id="A0A5Q0BKU2"/>